<organism evidence="1">
    <name type="scientific">Arundo donax</name>
    <name type="common">Giant reed</name>
    <name type="synonym">Donax arundinaceus</name>
    <dbReference type="NCBI Taxonomy" id="35708"/>
    <lineage>
        <taxon>Eukaryota</taxon>
        <taxon>Viridiplantae</taxon>
        <taxon>Streptophyta</taxon>
        <taxon>Embryophyta</taxon>
        <taxon>Tracheophyta</taxon>
        <taxon>Spermatophyta</taxon>
        <taxon>Magnoliopsida</taxon>
        <taxon>Liliopsida</taxon>
        <taxon>Poales</taxon>
        <taxon>Poaceae</taxon>
        <taxon>PACMAD clade</taxon>
        <taxon>Arundinoideae</taxon>
        <taxon>Arundineae</taxon>
        <taxon>Arundo</taxon>
    </lineage>
</organism>
<reference evidence="1" key="2">
    <citation type="journal article" date="2015" name="Data Brief">
        <title>Shoot transcriptome of the giant reed, Arundo donax.</title>
        <authorList>
            <person name="Barrero R.A."/>
            <person name="Guerrero F.D."/>
            <person name="Moolhuijzen P."/>
            <person name="Goolsby J.A."/>
            <person name="Tidwell J."/>
            <person name="Bellgard S.E."/>
            <person name="Bellgard M.I."/>
        </authorList>
    </citation>
    <scope>NUCLEOTIDE SEQUENCE</scope>
    <source>
        <tissue evidence="1">Shoot tissue taken approximately 20 cm above the soil surface</tissue>
    </source>
</reference>
<dbReference type="AlphaFoldDB" id="A0A0A9TFE4"/>
<proteinExistence type="predicted"/>
<protein>
    <submittedName>
        <fullName evidence="1">Uncharacterized protein</fullName>
    </submittedName>
</protein>
<sequence length="58" mass="6952">MLRILFCPICLPVLIRPASSNRNCLVMWHKIVCSHLLEFSQSFRHDFPYKRVYTLMRA</sequence>
<reference evidence="1" key="1">
    <citation type="submission" date="2014-09" db="EMBL/GenBank/DDBJ databases">
        <authorList>
            <person name="Magalhaes I.L.F."/>
            <person name="Oliveira U."/>
            <person name="Santos F.R."/>
            <person name="Vidigal T.H.D.A."/>
            <person name="Brescovit A.D."/>
            <person name="Santos A.J."/>
        </authorList>
    </citation>
    <scope>NUCLEOTIDE SEQUENCE</scope>
    <source>
        <tissue evidence="1">Shoot tissue taken approximately 20 cm above the soil surface</tissue>
    </source>
</reference>
<name>A0A0A9TFE4_ARUDO</name>
<dbReference type="EMBL" id="GBRH01276126">
    <property type="protein sequence ID" value="JAD21769.1"/>
    <property type="molecule type" value="Transcribed_RNA"/>
</dbReference>
<accession>A0A0A9TFE4</accession>
<evidence type="ECO:0000313" key="1">
    <source>
        <dbReference type="EMBL" id="JAD21769.1"/>
    </source>
</evidence>